<dbReference type="EMBL" id="JAPQKR010000005">
    <property type="protein sequence ID" value="KAJ5215281.1"/>
    <property type="molecule type" value="Genomic_DNA"/>
</dbReference>
<reference evidence="1" key="2">
    <citation type="journal article" date="2023" name="IMA Fungus">
        <title>Comparative genomic study of the Penicillium genus elucidates a diverse pangenome and 15 lateral gene transfer events.</title>
        <authorList>
            <person name="Petersen C."/>
            <person name="Sorensen T."/>
            <person name="Nielsen M.R."/>
            <person name="Sondergaard T.E."/>
            <person name="Sorensen J.L."/>
            <person name="Fitzpatrick D.A."/>
            <person name="Frisvad J.C."/>
            <person name="Nielsen K.L."/>
        </authorList>
    </citation>
    <scope>NUCLEOTIDE SEQUENCE</scope>
    <source>
        <strain evidence="1">IBT 15544</strain>
    </source>
</reference>
<organism evidence="1 2">
    <name type="scientific">Penicillium cinerascens</name>
    <dbReference type="NCBI Taxonomy" id="70096"/>
    <lineage>
        <taxon>Eukaryota</taxon>
        <taxon>Fungi</taxon>
        <taxon>Dikarya</taxon>
        <taxon>Ascomycota</taxon>
        <taxon>Pezizomycotina</taxon>
        <taxon>Eurotiomycetes</taxon>
        <taxon>Eurotiomycetidae</taxon>
        <taxon>Eurotiales</taxon>
        <taxon>Aspergillaceae</taxon>
        <taxon>Penicillium</taxon>
    </lineage>
</organism>
<sequence>MSVDGSVPSQRHEWGWKGAKHSFLRTVISERARGRSGGVRPQGDRIDEELKAWEGDVVERRTSRII</sequence>
<reference evidence="1" key="1">
    <citation type="submission" date="2022-12" db="EMBL/GenBank/DDBJ databases">
        <authorList>
            <person name="Petersen C."/>
        </authorList>
    </citation>
    <scope>NUCLEOTIDE SEQUENCE</scope>
    <source>
        <strain evidence="1">IBT 15544</strain>
    </source>
</reference>
<dbReference type="AlphaFoldDB" id="A0A9W9N8T6"/>
<gene>
    <name evidence="1" type="ORF">N7498_001688</name>
</gene>
<accession>A0A9W9N8T6</accession>
<keyword evidence="2" id="KW-1185">Reference proteome</keyword>
<dbReference type="RefSeq" id="XP_058311094.1">
    <property type="nucleotide sequence ID" value="XM_058448750.1"/>
</dbReference>
<proteinExistence type="predicted"/>
<dbReference type="Proteomes" id="UP001150904">
    <property type="component" value="Unassembled WGS sequence"/>
</dbReference>
<dbReference type="OrthoDB" id="10437451at2759"/>
<comment type="caution">
    <text evidence="1">The sequence shown here is derived from an EMBL/GenBank/DDBJ whole genome shotgun (WGS) entry which is preliminary data.</text>
</comment>
<dbReference type="GeneID" id="83176051"/>
<name>A0A9W9N8T6_9EURO</name>
<evidence type="ECO:0000313" key="2">
    <source>
        <dbReference type="Proteomes" id="UP001150904"/>
    </source>
</evidence>
<protein>
    <submittedName>
        <fullName evidence="1">Uncharacterized protein</fullName>
    </submittedName>
</protein>
<evidence type="ECO:0000313" key="1">
    <source>
        <dbReference type="EMBL" id="KAJ5215281.1"/>
    </source>
</evidence>